<dbReference type="PROSITE" id="PS51007">
    <property type="entry name" value="CYTC"/>
    <property type="match status" value="1"/>
</dbReference>
<dbReference type="EMBL" id="RQET01000014">
    <property type="protein sequence ID" value="TGK06204.1"/>
    <property type="molecule type" value="Genomic_DNA"/>
</dbReference>
<dbReference type="GO" id="GO:0020037">
    <property type="term" value="F:heme binding"/>
    <property type="evidence" value="ECO:0007669"/>
    <property type="project" value="InterPro"/>
</dbReference>
<evidence type="ECO:0000256" key="5">
    <source>
        <dbReference type="SAM" id="Phobius"/>
    </source>
</evidence>
<keyword evidence="2 4" id="KW-0479">Metal-binding</keyword>
<name>A0A4R9G483_9LEPT</name>
<dbReference type="Proteomes" id="UP000298458">
    <property type="component" value="Unassembled WGS sequence"/>
</dbReference>
<dbReference type="PANTHER" id="PTHR33751:SF1">
    <property type="entry name" value="CBB3-TYPE CYTOCHROME C OXIDASE SUBUNIT FIXP"/>
    <property type="match status" value="1"/>
</dbReference>
<dbReference type="InterPro" id="IPR009056">
    <property type="entry name" value="Cyt_c-like_dom"/>
</dbReference>
<dbReference type="RefSeq" id="WP_135769331.1">
    <property type="nucleotide sequence ID" value="NZ_RQET01000014.1"/>
</dbReference>
<evidence type="ECO:0000259" key="6">
    <source>
        <dbReference type="PROSITE" id="PS51007"/>
    </source>
</evidence>
<comment type="caution">
    <text evidence="7">The sequence shown here is derived from an EMBL/GenBank/DDBJ whole genome shotgun (WGS) entry which is preliminary data.</text>
</comment>
<keyword evidence="5" id="KW-1133">Transmembrane helix</keyword>
<dbReference type="GO" id="GO:0009055">
    <property type="term" value="F:electron transfer activity"/>
    <property type="evidence" value="ECO:0007669"/>
    <property type="project" value="InterPro"/>
</dbReference>
<reference evidence="7" key="1">
    <citation type="journal article" date="2019" name="PLoS Negl. Trop. Dis.">
        <title>Revisiting the worldwide diversity of Leptospira species in the environment.</title>
        <authorList>
            <person name="Vincent A.T."/>
            <person name="Schiettekatte O."/>
            <person name="Bourhy P."/>
            <person name="Veyrier F.J."/>
            <person name="Picardeau M."/>
        </authorList>
    </citation>
    <scope>NUCLEOTIDE SEQUENCE [LARGE SCALE GENOMIC DNA]</scope>
    <source>
        <strain evidence="7">SSW15</strain>
    </source>
</reference>
<dbReference type="InterPro" id="IPR036909">
    <property type="entry name" value="Cyt_c-like_dom_sf"/>
</dbReference>
<evidence type="ECO:0000313" key="8">
    <source>
        <dbReference type="Proteomes" id="UP000298458"/>
    </source>
</evidence>
<evidence type="ECO:0000256" key="1">
    <source>
        <dbReference type="ARBA" id="ARBA00022617"/>
    </source>
</evidence>
<proteinExistence type="predicted"/>
<dbReference type="PANTHER" id="PTHR33751">
    <property type="entry name" value="CBB3-TYPE CYTOCHROME C OXIDASE SUBUNIT FIXP"/>
    <property type="match status" value="1"/>
</dbReference>
<dbReference type="InterPro" id="IPR038414">
    <property type="entry name" value="CcoP_N_sf"/>
</dbReference>
<dbReference type="Pfam" id="PF13442">
    <property type="entry name" value="Cytochrome_CBB3"/>
    <property type="match status" value="1"/>
</dbReference>
<evidence type="ECO:0000256" key="2">
    <source>
        <dbReference type="ARBA" id="ARBA00022723"/>
    </source>
</evidence>
<organism evidence="7 8">
    <name type="scientific">Leptospira fletcheri</name>
    <dbReference type="NCBI Taxonomy" id="2484981"/>
    <lineage>
        <taxon>Bacteria</taxon>
        <taxon>Pseudomonadati</taxon>
        <taxon>Spirochaetota</taxon>
        <taxon>Spirochaetia</taxon>
        <taxon>Leptospirales</taxon>
        <taxon>Leptospiraceae</taxon>
        <taxon>Leptospira</taxon>
    </lineage>
</organism>
<keyword evidence="5" id="KW-0812">Transmembrane</keyword>
<evidence type="ECO:0000256" key="3">
    <source>
        <dbReference type="ARBA" id="ARBA00023004"/>
    </source>
</evidence>
<dbReference type="OrthoDB" id="7933886at2"/>
<dbReference type="AlphaFoldDB" id="A0A4R9G483"/>
<sequence length="177" mass="19722">MSDPNKEFDGIKQSDNPLPAWWVWVWLGSILFAVVYAIYFHGFSSWGTGEQYAEQVQEYEKDFPQKTNVVASKDGVNPFRGDEKAIVAGQATFQTYCVACHGPTGEGLVGPNLMDKEWLHGNTDAEIYQEIMKGIGPDKAKLGRGPMPPHENTLGSEKVYQVMAWLASRNPNLKPSK</sequence>
<dbReference type="SUPFAM" id="SSF46626">
    <property type="entry name" value="Cytochrome c"/>
    <property type="match status" value="1"/>
</dbReference>
<evidence type="ECO:0000256" key="4">
    <source>
        <dbReference type="PROSITE-ProRule" id="PRU00433"/>
    </source>
</evidence>
<keyword evidence="1 4" id="KW-0349">Heme</keyword>
<dbReference type="InterPro" id="IPR032858">
    <property type="entry name" value="CcoP_N"/>
</dbReference>
<dbReference type="Gene3D" id="1.10.760.10">
    <property type="entry name" value="Cytochrome c-like domain"/>
    <property type="match status" value="1"/>
</dbReference>
<evidence type="ECO:0000313" key="7">
    <source>
        <dbReference type="EMBL" id="TGK06204.1"/>
    </source>
</evidence>
<dbReference type="Gene3D" id="6.10.280.130">
    <property type="match status" value="1"/>
</dbReference>
<protein>
    <submittedName>
        <fullName evidence="7">Cytochrome C</fullName>
    </submittedName>
</protein>
<gene>
    <name evidence="7" type="ORF">EHO60_16565</name>
</gene>
<dbReference type="InterPro" id="IPR050597">
    <property type="entry name" value="Cytochrome_c_Oxidase_Subunit"/>
</dbReference>
<keyword evidence="8" id="KW-1185">Reference proteome</keyword>
<accession>A0A4R9G483</accession>
<dbReference type="GO" id="GO:0046872">
    <property type="term" value="F:metal ion binding"/>
    <property type="evidence" value="ECO:0007669"/>
    <property type="project" value="UniProtKB-KW"/>
</dbReference>
<keyword evidence="3 4" id="KW-0408">Iron</keyword>
<dbReference type="Pfam" id="PF14715">
    <property type="entry name" value="FixP_N"/>
    <property type="match status" value="1"/>
</dbReference>
<feature type="domain" description="Cytochrome c" evidence="6">
    <location>
        <begin position="84"/>
        <end position="170"/>
    </location>
</feature>
<feature type="transmembrane region" description="Helical" evidence="5">
    <location>
        <begin position="20"/>
        <end position="39"/>
    </location>
</feature>
<keyword evidence="5" id="KW-0472">Membrane</keyword>